<sequence length="339" mass="35685">MAVNWGDKRGPRLGDAASLWNFTPSPGWTKEEANILKLCLMKYGVGRWVQILETGLLPGKMIQQLNGQTQRLLGQQSLAAYTNLQVDIDRIRADNLLKKDVQRKSGLIIWAGANPTKRMKEEWQREARAAYGLGADALAEVDAALEEAAAAVHQVGGGETARSARLPLISLLEAPLDALSREQKLLLLKRLRAKLKALAAALAARQGLGGAGAAPAPDTARAASDGAAEEGPTMGKAPKRARGAPKAKVTANPRATAKPRAAAKRGSSPSDDEAPMKRSRGKRARADTDGAGGAEAAAVSADVEQLEAMGFSAVKAKEALAETGYDLAAASEWLISTCL</sequence>
<reference evidence="3 4" key="1">
    <citation type="journal article" date="2024" name="Nat. Commun.">
        <title>Phylogenomics reveals the evolutionary origins of lichenization in chlorophyte algae.</title>
        <authorList>
            <person name="Puginier C."/>
            <person name="Libourel C."/>
            <person name="Otte J."/>
            <person name="Skaloud P."/>
            <person name="Haon M."/>
            <person name="Grisel S."/>
            <person name="Petersen M."/>
            <person name="Berrin J.G."/>
            <person name="Delaux P.M."/>
            <person name="Dal Grande F."/>
            <person name="Keller J."/>
        </authorList>
    </citation>
    <scope>NUCLEOTIDE SEQUENCE [LARGE SCALE GENOMIC DNA]</scope>
    <source>
        <strain evidence="3 4">SAG 245.80</strain>
    </source>
</reference>
<gene>
    <name evidence="3" type="ORF">WJX81_006408</name>
</gene>
<keyword evidence="4" id="KW-1185">Reference proteome</keyword>
<dbReference type="Gene3D" id="1.10.8.10">
    <property type="entry name" value="DNA helicase RuvA subunit, C-terminal domain"/>
    <property type="match status" value="1"/>
</dbReference>
<dbReference type="PANTHER" id="PTHR41733">
    <property type="entry name" value="UBIQUITIN-ASSOCIATED/TRANSLATION ELONGATION FACTOR EF1B, N-TERMINAL, EUKARYOTE"/>
    <property type="match status" value="1"/>
</dbReference>
<dbReference type="Proteomes" id="UP001445335">
    <property type="component" value="Unassembled WGS sequence"/>
</dbReference>
<name>A0AAW1RSP2_9CHLO</name>
<dbReference type="PANTHER" id="PTHR41733:SF1">
    <property type="entry name" value="CHROMOSOME UNDETERMINED SCAFFOLD_30, WHOLE GENOME SHOTGUN SEQUENCE"/>
    <property type="match status" value="1"/>
</dbReference>
<dbReference type="InterPro" id="IPR015940">
    <property type="entry name" value="UBA"/>
</dbReference>
<dbReference type="SUPFAM" id="SSF46934">
    <property type="entry name" value="UBA-like"/>
    <property type="match status" value="1"/>
</dbReference>
<evidence type="ECO:0000259" key="2">
    <source>
        <dbReference type="PROSITE" id="PS50030"/>
    </source>
</evidence>
<accession>A0AAW1RSP2</accession>
<evidence type="ECO:0000313" key="3">
    <source>
        <dbReference type="EMBL" id="KAK9837150.1"/>
    </source>
</evidence>
<dbReference type="Pfam" id="PF00627">
    <property type="entry name" value="UBA"/>
    <property type="match status" value="1"/>
</dbReference>
<feature type="region of interest" description="Disordered" evidence="1">
    <location>
        <begin position="208"/>
        <end position="296"/>
    </location>
</feature>
<feature type="domain" description="UBA" evidence="2">
    <location>
        <begin position="298"/>
        <end position="337"/>
    </location>
</feature>
<dbReference type="PROSITE" id="PS50030">
    <property type="entry name" value="UBA"/>
    <property type="match status" value="1"/>
</dbReference>
<comment type="caution">
    <text evidence="3">The sequence shown here is derived from an EMBL/GenBank/DDBJ whole genome shotgun (WGS) entry which is preliminary data.</text>
</comment>
<dbReference type="EMBL" id="JALJOU010000023">
    <property type="protein sequence ID" value="KAK9837150.1"/>
    <property type="molecule type" value="Genomic_DNA"/>
</dbReference>
<evidence type="ECO:0000256" key="1">
    <source>
        <dbReference type="SAM" id="MobiDB-lite"/>
    </source>
</evidence>
<dbReference type="AlphaFoldDB" id="A0AAW1RSP2"/>
<dbReference type="SMART" id="SM00165">
    <property type="entry name" value="UBA"/>
    <property type="match status" value="1"/>
</dbReference>
<protein>
    <recommendedName>
        <fullName evidence="2">UBA domain-containing protein</fullName>
    </recommendedName>
</protein>
<organism evidence="3 4">
    <name type="scientific">Elliptochloris bilobata</name>
    <dbReference type="NCBI Taxonomy" id="381761"/>
    <lineage>
        <taxon>Eukaryota</taxon>
        <taxon>Viridiplantae</taxon>
        <taxon>Chlorophyta</taxon>
        <taxon>core chlorophytes</taxon>
        <taxon>Trebouxiophyceae</taxon>
        <taxon>Trebouxiophyceae incertae sedis</taxon>
        <taxon>Elliptochloris clade</taxon>
        <taxon>Elliptochloris</taxon>
    </lineage>
</organism>
<dbReference type="SUPFAM" id="SSF46689">
    <property type="entry name" value="Homeodomain-like"/>
    <property type="match status" value="1"/>
</dbReference>
<feature type="compositionally biased region" description="Low complexity" evidence="1">
    <location>
        <begin position="213"/>
        <end position="223"/>
    </location>
</feature>
<dbReference type="InterPro" id="IPR009057">
    <property type="entry name" value="Homeodomain-like_sf"/>
</dbReference>
<proteinExistence type="predicted"/>
<dbReference type="InterPro" id="IPR009060">
    <property type="entry name" value="UBA-like_sf"/>
</dbReference>
<feature type="compositionally biased region" description="Low complexity" evidence="1">
    <location>
        <begin position="246"/>
        <end position="260"/>
    </location>
</feature>
<evidence type="ECO:0000313" key="4">
    <source>
        <dbReference type="Proteomes" id="UP001445335"/>
    </source>
</evidence>